<organism evidence="2 3">
    <name type="scientific">Fukomys damarensis</name>
    <name type="common">Damaraland mole rat</name>
    <name type="synonym">Cryptomys damarensis</name>
    <dbReference type="NCBI Taxonomy" id="885580"/>
    <lineage>
        <taxon>Eukaryota</taxon>
        <taxon>Metazoa</taxon>
        <taxon>Chordata</taxon>
        <taxon>Craniata</taxon>
        <taxon>Vertebrata</taxon>
        <taxon>Euteleostomi</taxon>
        <taxon>Mammalia</taxon>
        <taxon>Eutheria</taxon>
        <taxon>Euarchontoglires</taxon>
        <taxon>Glires</taxon>
        <taxon>Rodentia</taxon>
        <taxon>Hystricomorpha</taxon>
        <taxon>Bathyergidae</taxon>
        <taxon>Fukomys</taxon>
    </lineage>
</organism>
<dbReference type="EMBL" id="KN123207">
    <property type="protein sequence ID" value="KFO26320.1"/>
    <property type="molecule type" value="Genomic_DNA"/>
</dbReference>
<proteinExistence type="predicted"/>
<keyword evidence="1" id="KW-1133">Transmembrane helix</keyword>
<dbReference type="Proteomes" id="UP000028990">
    <property type="component" value="Unassembled WGS sequence"/>
</dbReference>
<protein>
    <submittedName>
        <fullName evidence="2">Uncharacterized protein</fullName>
    </submittedName>
</protein>
<gene>
    <name evidence="2" type="ORF">H920_12299</name>
</gene>
<keyword evidence="1" id="KW-0812">Transmembrane</keyword>
<evidence type="ECO:0000313" key="3">
    <source>
        <dbReference type="Proteomes" id="UP000028990"/>
    </source>
</evidence>
<reference evidence="2 3" key="1">
    <citation type="submission" date="2013-11" db="EMBL/GenBank/DDBJ databases">
        <title>The Damaraland mole rat (Fukomys damarensis) genome and evolution of African mole rats.</title>
        <authorList>
            <person name="Gladyshev V.N."/>
            <person name="Fang X."/>
        </authorList>
    </citation>
    <scope>NUCLEOTIDE SEQUENCE [LARGE SCALE GENOMIC DNA]</scope>
    <source>
        <tissue evidence="2">Liver</tissue>
    </source>
</reference>
<feature type="transmembrane region" description="Helical" evidence="1">
    <location>
        <begin position="20"/>
        <end position="38"/>
    </location>
</feature>
<keyword evidence="3" id="KW-1185">Reference proteome</keyword>
<evidence type="ECO:0000256" key="1">
    <source>
        <dbReference type="SAM" id="Phobius"/>
    </source>
</evidence>
<dbReference type="AlphaFoldDB" id="A0A091D7U4"/>
<keyword evidence="1" id="KW-0472">Membrane</keyword>
<evidence type="ECO:0000313" key="2">
    <source>
        <dbReference type="EMBL" id="KFO26320.1"/>
    </source>
</evidence>
<name>A0A091D7U4_FUKDA</name>
<sequence>MQHHSATGAVRSPSGFDFSIAPTSSSGFLNVIFGSLAIELHMQAHKKFNCLLIRDSICGPNCSNRFSSFV</sequence>
<accession>A0A091D7U4</accession>